<sequence length="60" mass="7041">MKTVEEERQILARMELETTDHSFLQNELSPTVWFAPSDFSMNEVKEKMAESIIKLENQLP</sequence>
<name>A0A3P5ZDV3_BRACM</name>
<dbReference type="EMBL" id="LR031570">
    <property type="protein sequence ID" value="VDC72333.1"/>
    <property type="molecule type" value="Genomic_DNA"/>
</dbReference>
<accession>A0A3P5ZDV3</accession>
<gene>
    <name evidence="1" type="ORF">BRAA05T22047Z</name>
</gene>
<proteinExistence type="predicted"/>
<evidence type="ECO:0000313" key="1">
    <source>
        <dbReference type="EMBL" id="VDC72333.1"/>
    </source>
</evidence>
<reference evidence="1" key="1">
    <citation type="submission" date="2018-11" db="EMBL/GenBank/DDBJ databases">
        <authorList>
            <consortium name="Genoscope - CEA"/>
            <person name="William W."/>
        </authorList>
    </citation>
    <scope>NUCLEOTIDE SEQUENCE</scope>
</reference>
<protein>
    <submittedName>
        <fullName evidence="1">Uncharacterized protein</fullName>
    </submittedName>
</protein>
<dbReference type="AlphaFoldDB" id="A0A3P5ZDV3"/>
<organism evidence="1">
    <name type="scientific">Brassica campestris</name>
    <name type="common">Field mustard</name>
    <dbReference type="NCBI Taxonomy" id="3711"/>
    <lineage>
        <taxon>Eukaryota</taxon>
        <taxon>Viridiplantae</taxon>
        <taxon>Streptophyta</taxon>
        <taxon>Embryophyta</taxon>
        <taxon>Tracheophyta</taxon>
        <taxon>Spermatophyta</taxon>
        <taxon>Magnoliopsida</taxon>
        <taxon>eudicotyledons</taxon>
        <taxon>Gunneridae</taxon>
        <taxon>Pentapetalae</taxon>
        <taxon>rosids</taxon>
        <taxon>malvids</taxon>
        <taxon>Brassicales</taxon>
        <taxon>Brassicaceae</taxon>
        <taxon>Brassiceae</taxon>
        <taxon>Brassica</taxon>
    </lineage>
</organism>